<comment type="caution">
    <text evidence="2">The sequence shown here is derived from an EMBL/GenBank/DDBJ whole genome shotgun (WGS) entry which is preliminary data.</text>
</comment>
<proteinExistence type="predicted"/>
<accession>A0A2B7Y6X4</accession>
<dbReference type="PANTHER" id="PTHR24148">
    <property type="entry name" value="ANKYRIN REPEAT DOMAIN-CONTAINING PROTEIN 39 HOMOLOG-RELATED"/>
    <property type="match status" value="1"/>
</dbReference>
<dbReference type="AlphaFoldDB" id="A0A2B7Y6X4"/>
<dbReference type="InterPro" id="IPR010730">
    <property type="entry name" value="HET"/>
</dbReference>
<sequence length="80" mass="9056">MSLLLSPRRIREMEEDIYISADAIGINQDDNAENECQIRLMQDIFKMAIEVYAWLGLADSDSRIALETTMVLSEDSNGLC</sequence>
<reference evidence="2 3" key="1">
    <citation type="submission" date="2017-10" db="EMBL/GenBank/DDBJ databases">
        <title>Comparative genomics in systemic dimorphic fungi from Ajellomycetaceae.</title>
        <authorList>
            <person name="Munoz J.F."/>
            <person name="Mcewen J.G."/>
            <person name="Clay O.K."/>
            <person name="Cuomo C.A."/>
        </authorList>
    </citation>
    <scope>NUCLEOTIDE SEQUENCE [LARGE SCALE GENOMIC DNA]</scope>
    <source>
        <strain evidence="2 3">UAMH7299</strain>
    </source>
</reference>
<organism evidence="2 3">
    <name type="scientific">Polytolypa hystricis (strain UAMH7299)</name>
    <dbReference type="NCBI Taxonomy" id="1447883"/>
    <lineage>
        <taxon>Eukaryota</taxon>
        <taxon>Fungi</taxon>
        <taxon>Dikarya</taxon>
        <taxon>Ascomycota</taxon>
        <taxon>Pezizomycotina</taxon>
        <taxon>Eurotiomycetes</taxon>
        <taxon>Eurotiomycetidae</taxon>
        <taxon>Onygenales</taxon>
        <taxon>Onygenales incertae sedis</taxon>
        <taxon>Polytolypa</taxon>
    </lineage>
</organism>
<evidence type="ECO:0000313" key="2">
    <source>
        <dbReference type="EMBL" id="PGH16632.1"/>
    </source>
</evidence>
<protein>
    <recommendedName>
        <fullName evidence="1">Heterokaryon incompatibility domain-containing protein</fullName>
    </recommendedName>
</protein>
<dbReference type="Proteomes" id="UP000224634">
    <property type="component" value="Unassembled WGS sequence"/>
</dbReference>
<evidence type="ECO:0000313" key="3">
    <source>
        <dbReference type="Proteomes" id="UP000224634"/>
    </source>
</evidence>
<dbReference type="PANTHER" id="PTHR24148:SF64">
    <property type="entry name" value="HETEROKARYON INCOMPATIBILITY DOMAIN-CONTAINING PROTEIN"/>
    <property type="match status" value="1"/>
</dbReference>
<gene>
    <name evidence="2" type="ORF">AJ80_05134</name>
</gene>
<dbReference type="EMBL" id="PDNA01000072">
    <property type="protein sequence ID" value="PGH16632.1"/>
    <property type="molecule type" value="Genomic_DNA"/>
</dbReference>
<dbReference type="Pfam" id="PF06985">
    <property type="entry name" value="HET"/>
    <property type="match status" value="1"/>
</dbReference>
<evidence type="ECO:0000259" key="1">
    <source>
        <dbReference type="Pfam" id="PF06985"/>
    </source>
</evidence>
<name>A0A2B7Y6X4_POLH7</name>
<dbReference type="OrthoDB" id="2157530at2759"/>
<keyword evidence="3" id="KW-1185">Reference proteome</keyword>
<feature type="domain" description="Heterokaryon incompatibility" evidence="1">
    <location>
        <begin position="10"/>
        <end position="68"/>
    </location>
</feature>
<dbReference type="InterPro" id="IPR052895">
    <property type="entry name" value="HetReg/Transcr_Mod"/>
</dbReference>